<evidence type="ECO:0000313" key="2">
    <source>
        <dbReference type="EMBL" id="GLQ87554.1"/>
    </source>
</evidence>
<evidence type="ECO:0000313" key="3">
    <source>
        <dbReference type="Proteomes" id="UP001156627"/>
    </source>
</evidence>
<dbReference type="InterPro" id="IPR003898">
    <property type="entry name" value="Borpert_toxA"/>
</dbReference>
<dbReference type="Proteomes" id="UP001156627">
    <property type="component" value="Unassembled WGS sequence"/>
</dbReference>
<dbReference type="RefSeq" id="WP_284331000.1">
    <property type="nucleotide sequence ID" value="NZ_BSOA01000007.1"/>
</dbReference>
<evidence type="ECO:0000256" key="1">
    <source>
        <dbReference type="SAM" id="SignalP"/>
    </source>
</evidence>
<reference evidence="3" key="1">
    <citation type="journal article" date="2019" name="Int. J. Syst. Evol. Microbiol.">
        <title>The Global Catalogue of Microorganisms (GCM) 10K type strain sequencing project: providing services to taxonomists for standard genome sequencing and annotation.</title>
        <authorList>
            <consortium name="The Broad Institute Genomics Platform"/>
            <consortium name="The Broad Institute Genome Sequencing Center for Infectious Disease"/>
            <person name="Wu L."/>
            <person name="Ma J."/>
        </authorList>
    </citation>
    <scope>NUCLEOTIDE SEQUENCE [LARGE SCALE GENOMIC DNA]</scope>
    <source>
        <strain evidence="3">NBRC 111981</strain>
    </source>
</reference>
<keyword evidence="3" id="KW-1185">Reference proteome</keyword>
<evidence type="ECO:0008006" key="4">
    <source>
        <dbReference type="Google" id="ProtNLM"/>
    </source>
</evidence>
<dbReference type="EMBL" id="BSOA01000007">
    <property type="protein sequence ID" value="GLQ87554.1"/>
    <property type="molecule type" value="Genomic_DNA"/>
</dbReference>
<proteinExistence type="predicted"/>
<dbReference type="Gene3D" id="3.90.210.10">
    <property type="entry name" value="Heat-Labile Enterotoxin, subunit A"/>
    <property type="match status" value="1"/>
</dbReference>
<feature type="chain" id="PRO_5047479879" description="Pertussis toxin, subunit 1" evidence="1">
    <location>
        <begin position="28"/>
        <end position="283"/>
    </location>
</feature>
<dbReference type="Pfam" id="PF02917">
    <property type="entry name" value="Pertussis_S1"/>
    <property type="match status" value="1"/>
</dbReference>
<organism evidence="2 3">
    <name type="scientific">Dyella flagellata</name>
    <dbReference type="NCBI Taxonomy" id="1867833"/>
    <lineage>
        <taxon>Bacteria</taxon>
        <taxon>Pseudomonadati</taxon>
        <taxon>Pseudomonadota</taxon>
        <taxon>Gammaproteobacteria</taxon>
        <taxon>Lysobacterales</taxon>
        <taxon>Rhodanobacteraceae</taxon>
        <taxon>Dyella</taxon>
    </lineage>
</organism>
<protein>
    <recommendedName>
        <fullName evidence="4">Pertussis toxin, subunit 1</fullName>
    </recommendedName>
</protein>
<gene>
    <name evidence="2" type="ORF">GCM10007898_11200</name>
</gene>
<comment type="caution">
    <text evidence="2">The sequence shown here is derived from an EMBL/GenBank/DDBJ whole genome shotgun (WGS) entry which is preliminary data.</text>
</comment>
<sequence>MNFRSVAKLCRTLLAALLLIATVIAYAEPPGLLYRADVRAPDGESGIFRTGFVSWGNNQDLKAHQLGYSCGTGDQVAWGSADSAYVSLANSLERAREFADRSFEPPRPDVWIYTVRATPTFYDAAATVTNAMRSQDQAIRNSAYQVNYLQGVAIAAEGEYISLGGIDRSLIRDATRYRWNESGMRYEEVQGSRLESVHFVPDTESRANAGPIDPRIAFAGIMQPAQVNRYVSMGLSIFGVCACLSKSGAFSTRADQVSGGNTYCHPRLQDRNATSMVNLHLFN</sequence>
<keyword evidence="1" id="KW-0732">Signal</keyword>
<feature type="signal peptide" evidence="1">
    <location>
        <begin position="1"/>
        <end position="27"/>
    </location>
</feature>
<dbReference type="SUPFAM" id="SSF56399">
    <property type="entry name" value="ADP-ribosylation"/>
    <property type="match status" value="1"/>
</dbReference>
<accession>A0ABQ5X7H0</accession>
<name>A0ABQ5X7H0_9GAMM</name>